<dbReference type="PROSITE" id="PS00041">
    <property type="entry name" value="HTH_ARAC_FAMILY_1"/>
    <property type="match status" value="1"/>
</dbReference>
<dbReference type="PANTHER" id="PTHR46796">
    <property type="entry name" value="HTH-TYPE TRANSCRIPTIONAL ACTIVATOR RHAS-RELATED"/>
    <property type="match status" value="1"/>
</dbReference>
<dbReference type="SUPFAM" id="SSF46689">
    <property type="entry name" value="Homeodomain-like"/>
    <property type="match status" value="1"/>
</dbReference>
<dbReference type="Pfam" id="PF12833">
    <property type="entry name" value="HTH_18"/>
    <property type="match status" value="1"/>
</dbReference>
<gene>
    <name evidence="5" type="ORF">B0I29_12010</name>
</gene>
<keyword evidence="3" id="KW-0804">Transcription</keyword>
<protein>
    <submittedName>
        <fullName evidence="5">AraC-like DNA-binding protein</fullName>
    </submittedName>
</protein>
<dbReference type="InterPro" id="IPR009057">
    <property type="entry name" value="Homeodomain-like_sf"/>
</dbReference>
<feature type="domain" description="HTH araC/xylS-type" evidence="4">
    <location>
        <begin position="208"/>
        <end position="309"/>
    </location>
</feature>
<dbReference type="PROSITE" id="PS01124">
    <property type="entry name" value="HTH_ARAC_FAMILY_2"/>
    <property type="match status" value="1"/>
</dbReference>
<dbReference type="InterPro" id="IPR020449">
    <property type="entry name" value="Tscrpt_reg_AraC-type_HTH"/>
</dbReference>
<dbReference type="EMBL" id="QLMJ01000020">
    <property type="protein sequence ID" value="RAK28243.1"/>
    <property type="molecule type" value="Genomic_DNA"/>
</dbReference>
<dbReference type="Proteomes" id="UP000249341">
    <property type="component" value="Unassembled WGS sequence"/>
</dbReference>
<dbReference type="InterPro" id="IPR018062">
    <property type="entry name" value="HTH_AraC-typ_CS"/>
</dbReference>
<name>A0A327Z2J8_9ACTN</name>
<accession>A0A327Z2J8</accession>
<evidence type="ECO:0000256" key="1">
    <source>
        <dbReference type="ARBA" id="ARBA00023015"/>
    </source>
</evidence>
<organism evidence="5 6">
    <name type="scientific">Actinoplanes lutulentus</name>
    <dbReference type="NCBI Taxonomy" id="1287878"/>
    <lineage>
        <taxon>Bacteria</taxon>
        <taxon>Bacillati</taxon>
        <taxon>Actinomycetota</taxon>
        <taxon>Actinomycetes</taxon>
        <taxon>Micromonosporales</taxon>
        <taxon>Micromonosporaceae</taxon>
        <taxon>Actinoplanes</taxon>
    </lineage>
</organism>
<evidence type="ECO:0000259" key="4">
    <source>
        <dbReference type="PROSITE" id="PS01124"/>
    </source>
</evidence>
<dbReference type="PANTHER" id="PTHR46796:SF6">
    <property type="entry name" value="ARAC SUBFAMILY"/>
    <property type="match status" value="1"/>
</dbReference>
<keyword evidence="2 5" id="KW-0238">DNA-binding</keyword>
<dbReference type="InterPro" id="IPR035418">
    <property type="entry name" value="AraC-bd_2"/>
</dbReference>
<dbReference type="GO" id="GO:0043565">
    <property type="term" value="F:sequence-specific DNA binding"/>
    <property type="evidence" value="ECO:0007669"/>
    <property type="project" value="InterPro"/>
</dbReference>
<dbReference type="GO" id="GO:0003700">
    <property type="term" value="F:DNA-binding transcription factor activity"/>
    <property type="evidence" value="ECO:0007669"/>
    <property type="project" value="InterPro"/>
</dbReference>
<dbReference type="Pfam" id="PF14525">
    <property type="entry name" value="AraC_binding_2"/>
    <property type="match status" value="1"/>
</dbReference>
<evidence type="ECO:0000256" key="3">
    <source>
        <dbReference type="ARBA" id="ARBA00023163"/>
    </source>
</evidence>
<dbReference type="AlphaFoldDB" id="A0A327Z2J8"/>
<dbReference type="Gene3D" id="1.10.10.60">
    <property type="entry name" value="Homeodomain-like"/>
    <property type="match status" value="1"/>
</dbReference>
<dbReference type="InterPro" id="IPR050204">
    <property type="entry name" value="AraC_XylS_family_regulators"/>
</dbReference>
<reference evidence="5 6" key="1">
    <citation type="submission" date="2018-06" db="EMBL/GenBank/DDBJ databases">
        <title>Genomic Encyclopedia of Type Strains, Phase III (KMG-III): the genomes of soil and plant-associated and newly described type strains.</title>
        <authorList>
            <person name="Whitman W."/>
        </authorList>
    </citation>
    <scope>NUCLEOTIDE SEQUENCE [LARGE SCALE GENOMIC DNA]</scope>
    <source>
        <strain evidence="5 6">CGMCC 4.7090</strain>
    </source>
</reference>
<keyword evidence="6" id="KW-1185">Reference proteome</keyword>
<comment type="caution">
    <text evidence="5">The sequence shown here is derived from an EMBL/GenBank/DDBJ whole genome shotgun (WGS) entry which is preliminary data.</text>
</comment>
<sequence>MTTTALAPRDREEAVRSLVWDSVVRVEIEHHVSETDMSVSLGLGQCGDLGVCHTRATPTTVRRTPRLAREDAEPVVFLGLQRSGSSIVVQHGREAVLRPGDFAIYDTASPYSLLFAGGIDATFFRIPRAALALPEARLREASAVRFDRGNRVAALTSDYLTRLADEPDLLDSAGVLATPTVELIRAAVTVQLGDDRLSRAPLGNTLATRILADIRQHLSDSDLSPAAVAARQHISVRYLHRVLQGEGVRFGDWVRHRRLEGTRRDLADPALRAATVAAIARRWGLRDAAHFSKAFRTRYGLTPRDWRALHQ</sequence>
<dbReference type="InterPro" id="IPR018060">
    <property type="entry name" value="HTH_AraC"/>
</dbReference>
<dbReference type="SMART" id="SM00342">
    <property type="entry name" value="HTH_ARAC"/>
    <property type="match status" value="1"/>
</dbReference>
<evidence type="ECO:0000256" key="2">
    <source>
        <dbReference type="ARBA" id="ARBA00023125"/>
    </source>
</evidence>
<dbReference type="PRINTS" id="PR00032">
    <property type="entry name" value="HTHARAC"/>
</dbReference>
<proteinExistence type="predicted"/>
<evidence type="ECO:0000313" key="6">
    <source>
        <dbReference type="Proteomes" id="UP000249341"/>
    </source>
</evidence>
<keyword evidence="1" id="KW-0805">Transcription regulation</keyword>
<dbReference type="OrthoDB" id="9799345at2"/>
<evidence type="ECO:0000313" key="5">
    <source>
        <dbReference type="EMBL" id="RAK28243.1"/>
    </source>
</evidence>